<sequence length="86" mass="10204">MADYRRPHVNDRPADARPSWRKPFGMLLILLLITLWAVLVASLSPWVGRWPVLVQALFYLAAGIAWLWVLPLRRLLRWMELGRWRD</sequence>
<dbReference type="Pfam" id="PF11003">
    <property type="entry name" value="DUF2842"/>
    <property type="match status" value="1"/>
</dbReference>
<keyword evidence="1" id="KW-0472">Membrane</keyword>
<comment type="caution">
    <text evidence="2">The sequence shown here is derived from an EMBL/GenBank/DDBJ whole genome shotgun (WGS) entry which is preliminary data.</text>
</comment>
<dbReference type="Proteomes" id="UP000248597">
    <property type="component" value="Unassembled WGS sequence"/>
</dbReference>
<dbReference type="InterPro" id="IPR021265">
    <property type="entry name" value="DUF2842"/>
</dbReference>
<evidence type="ECO:0000313" key="3">
    <source>
        <dbReference type="Proteomes" id="UP000248597"/>
    </source>
</evidence>
<protein>
    <submittedName>
        <fullName evidence="2">DUF2842 domain-containing protein</fullName>
    </submittedName>
</protein>
<name>A0A2W5L3D5_SPHMC</name>
<feature type="transmembrane region" description="Helical" evidence="1">
    <location>
        <begin position="52"/>
        <end position="70"/>
    </location>
</feature>
<keyword evidence="1" id="KW-1133">Transmembrane helix</keyword>
<dbReference type="EMBL" id="QFPJ01000019">
    <property type="protein sequence ID" value="PZQ22048.1"/>
    <property type="molecule type" value="Genomic_DNA"/>
</dbReference>
<gene>
    <name evidence="2" type="ORF">DI569_09690</name>
</gene>
<evidence type="ECO:0000313" key="2">
    <source>
        <dbReference type="EMBL" id="PZQ22048.1"/>
    </source>
</evidence>
<feature type="transmembrane region" description="Helical" evidence="1">
    <location>
        <begin position="24"/>
        <end position="46"/>
    </location>
</feature>
<reference evidence="2 3" key="1">
    <citation type="submission" date="2017-08" db="EMBL/GenBank/DDBJ databases">
        <title>Infants hospitalized years apart are colonized by the same room-sourced microbial strains.</title>
        <authorList>
            <person name="Brooks B."/>
            <person name="Olm M.R."/>
            <person name="Firek B.A."/>
            <person name="Baker R."/>
            <person name="Thomas B.C."/>
            <person name="Morowitz M.J."/>
            <person name="Banfield J.F."/>
        </authorList>
    </citation>
    <scope>NUCLEOTIDE SEQUENCE [LARGE SCALE GENOMIC DNA]</scope>
    <source>
        <strain evidence="2">S2_005_003_R2_47</strain>
    </source>
</reference>
<evidence type="ECO:0000256" key="1">
    <source>
        <dbReference type="SAM" id="Phobius"/>
    </source>
</evidence>
<organism evidence="2 3">
    <name type="scientific">Sphingopyxis macrogoltabida</name>
    <name type="common">Sphingomonas macrogoltabidus</name>
    <dbReference type="NCBI Taxonomy" id="33050"/>
    <lineage>
        <taxon>Bacteria</taxon>
        <taxon>Pseudomonadati</taxon>
        <taxon>Pseudomonadota</taxon>
        <taxon>Alphaproteobacteria</taxon>
        <taxon>Sphingomonadales</taxon>
        <taxon>Sphingomonadaceae</taxon>
        <taxon>Sphingopyxis</taxon>
    </lineage>
</organism>
<accession>A0A2W5L3D5</accession>
<dbReference type="AlphaFoldDB" id="A0A2W5L3D5"/>
<proteinExistence type="predicted"/>
<keyword evidence="1" id="KW-0812">Transmembrane</keyword>